<dbReference type="SFLD" id="SFLDG01140">
    <property type="entry name" value="C2.B:_Phosphomannomutase_and_P"/>
    <property type="match status" value="1"/>
</dbReference>
<dbReference type="NCBIfam" id="TIGR01484">
    <property type="entry name" value="HAD-SF-IIB"/>
    <property type="match status" value="1"/>
</dbReference>
<dbReference type="GeneID" id="72479358"/>
<evidence type="ECO:0000313" key="2">
    <source>
        <dbReference type="EMBL" id="OYP55949.1"/>
    </source>
</evidence>
<dbReference type="Pfam" id="PF08282">
    <property type="entry name" value="Hydrolase_3"/>
    <property type="match status" value="1"/>
</dbReference>
<keyword evidence="3" id="KW-1185">Reference proteome</keyword>
<reference evidence="1" key="2">
    <citation type="submission" date="2021-08" db="EMBL/GenBank/DDBJ databases">
        <title>Prevotella lacticifex sp. nov., isolated from rumen of cow.</title>
        <authorList>
            <person name="Shinkai T."/>
            <person name="Ikeyama N."/>
            <person name="Kumagai M."/>
            <person name="Ohmori H."/>
            <person name="Sakamoto M."/>
            <person name="Ohkuma M."/>
            <person name="Mitsumori M."/>
        </authorList>
    </citation>
    <scope>NUCLEOTIDE SEQUENCE</scope>
    <source>
        <strain evidence="1">DSM 11371</strain>
    </source>
</reference>
<dbReference type="Gene3D" id="3.40.50.1000">
    <property type="entry name" value="HAD superfamily/HAD-like"/>
    <property type="match status" value="1"/>
</dbReference>
<dbReference type="Proteomes" id="UP000887043">
    <property type="component" value="Unassembled WGS sequence"/>
</dbReference>
<dbReference type="AlphaFoldDB" id="A0AA37I205"/>
<dbReference type="SFLD" id="SFLDS00003">
    <property type="entry name" value="Haloacid_Dehalogenase"/>
    <property type="match status" value="1"/>
</dbReference>
<evidence type="ECO:0000313" key="1">
    <source>
        <dbReference type="EMBL" id="GJG27570.1"/>
    </source>
</evidence>
<keyword evidence="1" id="KW-0378">Hydrolase</keyword>
<organism evidence="1 4">
    <name type="scientific">Segatella bryantii</name>
    <name type="common">Prevotella bryantii</name>
    <dbReference type="NCBI Taxonomy" id="77095"/>
    <lineage>
        <taxon>Bacteria</taxon>
        <taxon>Pseudomonadati</taxon>
        <taxon>Bacteroidota</taxon>
        <taxon>Bacteroidia</taxon>
        <taxon>Bacteroidales</taxon>
        <taxon>Prevotellaceae</taxon>
        <taxon>Segatella</taxon>
    </lineage>
</organism>
<comment type="caution">
    <text evidence="1">The sequence shown here is derived from an EMBL/GenBank/DDBJ whole genome shotgun (WGS) entry which is preliminary data.</text>
</comment>
<dbReference type="InterPro" id="IPR023214">
    <property type="entry name" value="HAD_sf"/>
</dbReference>
<dbReference type="NCBIfam" id="TIGR00099">
    <property type="entry name" value="Cof-subfamily"/>
    <property type="match status" value="1"/>
</dbReference>
<evidence type="ECO:0000313" key="4">
    <source>
        <dbReference type="Proteomes" id="UP000887043"/>
    </source>
</evidence>
<dbReference type="InterPro" id="IPR036412">
    <property type="entry name" value="HAD-like_sf"/>
</dbReference>
<dbReference type="GO" id="GO:0016791">
    <property type="term" value="F:phosphatase activity"/>
    <property type="evidence" value="ECO:0007669"/>
    <property type="project" value="UniProtKB-ARBA"/>
</dbReference>
<name>A0AA37I205_SEGBR</name>
<dbReference type="RefSeq" id="WP_006282918.1">
    <property type="nucleotide sequence ID" value="NZ_BPTR01000001.1"/>
</dbReference>
<protein>
    <submittedName>
        <fullName evidence="1 2">Hydrolase</fullName>
    </submittedName>
</protein>
<dbReference type="SUPFAM" id="SSF56784">
    <property type="entry name" value="HAD-like"/>
    <property type="match status" value="1"/>
</dbReference>
<gene>
    <name evidence="2" type="ORF">CIK91_06380</name>
    <name evidence="1" type="ORF">PRRU23_12700</name>
</gene>
<dbReference type="PROSITE" id="PS01228">
    <property type="entry name" value="COF_1"/>
    <property type="match status" value="1"/>
</dbReference>
<proteinExistence type="predicted"/>
<dbReference type="InterPro" id="IPR006379">
    <property type="entry name" value="HAD-SF_hydro_IIB"/>
</dbReference>
<dbReference type="PANTHER" id="PTHR10000">
    <property type="entry name" value="PHOSPHOSERINE PHOSPHATASE"/>
    <property type="match status" value="1"/>
</dbReference>
<dbReference type="EMBL" id="BPTR01000001">
    <property type="protein sequence ID" value="GJG27570.1"/>
    <property type="molecule type" value="Genomic_DNA"/>
</dbReference>
<reference evidence="2 3" key="1">
    <citation type="submission" date="2017-08" db="EMBL/GenBank/DDBJ databases">
        <title>Comparative genomics of non-oral Prevotella species.</title>
        <authorList>
            <person name="Accetto T."/>
            <person name="Nograsek B."/>
            <person name="Avgustin G."/>
        </authorList>
    </citation>
    <scope>NUCLEOTIDE SEQUENCE [LARGE SCALE GENOMIC DNA]</scope>
    <source>
        <strain evidence="2 3">TC1-1</strain>
    </source>
</reference>
<dbReference type="EMBL" id="NPJF01000026">
    <property type="protein sequence ID" value="OYP55949.1"/>
    <property type="molecule type" value="Genomic_DNA"/>
</dbReference>
<dbReference type="Proteomes" id="UP000216189">
    <property type="component" value="Unassembled WGS sequence"/>
</dbReference>
<dbReference type="GO" id="GO:0000287">
    <property type="term" value="F:magnesium ion binding"/>
    <property type="evidence" value="ECO:0007669"/>
    <property type="project" value="TreeGrafter"/>
</dbReference>
<sequence>MAIRALFFDIDGTLVSFKTHRIPPSTVASLTKAKEKGVKIFISTGRPTQFITNLQQIEHLIDGWVTTNGANCFIGTDTVHRKAMSRENVDHIIALSDKYQVPVIIVGSQDIAVHNYNPQVDILFREGLGVVNIDFTKLDIEDLKGQDILQMTPFFNQAMEEKLMPQLSNCTAGRWCDDFIDITALGADKGEGIEAIARHQGITIDETMAFGDGGNDNTMIIKAGIGVAMGNANEGTKKIADYITTGVDDEGIQHALQYYHII</sequence>
<dbReference type="Gene3D" id="3.30.1240.10">
    <property type="match status" value="1"/>
</dbReference>
<dbReference type="PANTHER" id="PTHR10000:SF25">
    <property type="entry name" value="PHOSPHATASE YKRA-RELATED"/>
    <property type="match status" value="1"/>
</dbReference>
<evidence type="ECO:0000313" key="3">
    <source>
        <dbReference type="Proteomes" id="UP000216189"/>
    </source>
</evidence>
<dbReference type="PROSITE" id="PS01229">
    <property type="entry name" value="COF_2"/>
    <property type="match status" value="1"/>
</dbReference>
<dbReference type="InterPro" id="IPR000150">
    <property type="entry name" value="Cof"/>
</dbReference>
<accession>A0AA37I205</accession>
<dbReference type="GO" id="GO:0005829">
    <property type="term" value="C:cytosol"/>
    <property type="evidence" value="ECO:0007669"/>
    <property type="project" value="TreeGrafter"/>
</dbReference>